<protein>
    <submittedName>
        <fullName evidence="4">Cell division protein SepF</fullName>
    </submittedName>
</protein>
<keyword evidence="2" id="KW-0717">Septation</keyword>
<dbReference type="InterPro" id="IPR038594">
    <property type="entry name" value="SepF-like_sf"/>
</dbReference>
<dbReference type="Gene3D" id="3.30.110.150">
    <property type="entry name" value="SepF-like protein"/>
    <property type="match status" value="1"/>
</dbReference>
<proteinExistence type="predicted"/>
<gene>
    <name evidence="4" type="primary">sepF_30</name>
    <name evidence="4" type="ORF">SDC9_175627</name>
</gene>
<evidence type="ECO:0000313" key="4">
    <source>
        <dbReference type="EMBL" id="MPN28187.1"/>
    </source>
</evidence>
<dbReference type="PANTHER" id="PTHR35798">
    <property type="entry name" value="CELL DIVISION PROTEIN SEPF"/>
    <property type="match status" value="1"/>
</dbReference>
<dbReference type="InterPro" id="IPR023052">
    <property type="entry name" value="Cell_div_SepF"/>
</dbReference>
<dbReference type="InterPro" id="IPR007561">
    <property type="entry name" value="Cell_div_SepF/SepF-rel"/>
</dbReference>
<accession>A0A645GMU1</accession>
<evidence type="ECO:0000256" key="2">
    <source>
        <dbReference type="ARBA" id="ARBA00023210"/>
    </source>
</evidence>
<dbReference type="PANTHER" id="PTHR35798:SF1">
    <property type="entry name" value="CELL DIVISION PROTEIN SEPF"/>
    <property type="match status" value="1"/>
</dbReference>
<dbReference type="Pfam" id="PF04472">
    <property type="entry name" value="SepF"/>
    <property type="match status" value="1"/>
</dbReference>
<name>A0A645GMU1_9ZZZZ</name>
<evidence type="ECO:0000256" key="3">
    <source>
        <dbReference type="ARBA" id="ARBA00023306"/>
    </source>
</evidence>
<sequence length="56" mass="6113">MEELELDTAQRILDFLSGAVYALNGTMCKISRGIFVVAPNNYDVVGNGEDDYGDLV</sequence>
<keyword evidence="1 4" id="KW-0132">Cell division</keyword>
<evidence type="ECO:0000256" key="1">
    <source>
        <dbReference type="ARBA" id="ARBA00022618"/>
    </source>
</evidence>
<reference evidence="4" key="1">
    <citation type="submission" date="2019-08" db="EMBL/GenBank/DDBJ databases">
        <authorList>
            <person name="Kucharzyk K."/>
            <person name="Murdoch R.W."/>
            <person name="Higgins S."/>
            <person name="Loffler F."/>
        </authorList>
    </citation>
    <scope>NUCLEOTIDE SEQUENCE</scope>
</reference>
<dbReference type="GO" id="GO:0000917">
    <property type="term" value="P:division septum assembly"/>
    <property type="evidence" value="ECO:0007669"/>
    <property type="project" value="UniProtKB-KW"/>
</dbReference>
<dbReference type="AlphaFoldDB" id="A0A645GMU1"/>
<organism evidence="4">
    <name type="scientific">bioreactor metagenome</name>
    <dbReference type="NCBI Taxonomy" id="1076179"/>
    <lineage>
        <taxon>unclassified sequences</taxon>
        <taxon>metagenomes</taxon>
        <taxon>ecological metagenomes</taxon>
    </lineage>
</organism>
<keyword evidence="3" id="KW-0131">Cell cycle</keyword>
<comment type="caution">
    <text evidence="4">The sequence shown here is derived from an EMBL/GenBank/DDBJ whole genome shotgun (WGS) entry which is preliminary data.</text>
</comment>
<dbReference type="EMBL" id="VSSQ01078373">
    <property type="protein sequence ID" value="MPN28187.1"/>
    <property type="molecule type" value="Genomic_DNA"/>
</dbReference>